<feature type="region of interest" description="Disordered" evidence="1">
    <location>
        <begin position="212"/>
        <end position="244"/>
    </location>
</feature>
<dbReference type="GO" id="GO:0003735">
    <property type="term" value="F:structural constituent of ribosome"/>
    <property type="evidence" value="ECO:0007669"/>
    <property type="project" value="InterPro"/>
</dbReference>
<dbReference type="Pfam" id="PF00181">
    <property type="entry name" value="Ribosomal_L2_N"/>
    <property type="match status" value="1"/>
</dbReference>
<evidence type="ECO:0000256" key="1">
    <source>
        <dbReference type="SAM" id="MobiDB-lite"/>
    </source>
</evidence>
<protein>
    <recommendedName>
        <fullName evidence="2">Large ribosomal subunit protein uL2 RNA-binding domain-containing protein</fullName>
    </recommendedName>
</protein>
<proteinExistence type="predicted"/>
<dbReference type="EMBL" id="OD000155">
    <property type="protein sequence ID" value="CAD7396141.1"/>
    <property type="molecule type" value="Genomic_DNA"/>
</dbReference>
<reference evidence="3" key="1">
    <citation type="submission" date="2020-11" db="EMBL/GenBank/DDBJ databases">
        <authorList>
            <person name="Tran Van P."/>
        </authorList>
    </citation>
    <scope>NUCLEOTIDE SEQUENCE</scope>
</reference>
<dbReference type="FunFam" id="2.40.50.140:FF:000157">
    <property type="entry name" value="39S ribosomal protein L2, mitochondrial"/>
    <property type="match status" value="1"/>
</dbReference>
<dbReference type="InterPro" id="IPR022666">
    <property type="entry name" value="Ribosomal_uL2_RNA-bd_dom"/>
</dbReference>
<organism evidence="3">
    <name type="scientific">Timema poppense</name>
    <name type="common">Walking stick</name>
    <dbReference type="NCBI Taxonomy" id="170557"/>
    <lineage>
        <taxon>Eukaryota</taxon>
        <taxon>Metazoa</taxon>
        <taxon>Ecdysozoa</taxon>
        <taxon>Arthropoda</taxon>
        <taxon>Hexapoda</taxon>
        <taxon>Insecta</taxon>
        <taxon>Pterygota</taxon>
        <taxon>Neoptera</taxon>
        <taxon>Polyneoptera</taxon>
        <taxon>Phasmatodea</taxon>
        <taxon>Timematodea</taxon>
        <taxon>Timematoidea</taxon>
        <taxon>Timematidae</taxon>
        <taxon>Timema</taxon>
    </lineage>
</organism>
<evidence type="ECO:0000313" key="3">
    <source>
        <dbReference type="EMBL" id="CAD7396141.1"/>
    </source>
</evidence>
<dbReference type="InterPro" id="IPR012340">
    <property type="entry name" value="NA-bd_OB-fold"/>
</dbReference>
<feature type="domain" description="Large ribosomal subunit protein uL2 RNA-binding" evidence="2">
    <location>
        <begin position="49"/>
        <end position="129"/>
    </location>
</feature>
<dbReference type="SUPFAM" id="SSF50249">
    <property type="entry name" value="Nucleic acid-binding proteins"/>
    <property type="match status" value="1"/>
</dbReference>
<dbReference type="GO" id="GO:0005840">
    <property type="term" value="C:ribosome"/>
    <property type="evidence" value="ECO:0007669"/>
    <property type="project" value="InterPro"/>
</dbReference>
<accession>A0A7R9CI12</accession>
<sequence length="278" mass="30725">MCNSAYASVRFKCRDVNLPKPGGGRSFRRIVHFPEEYTVKPLSVTNLAGRDPVSGRVVAKGIGGGIKHKYHWIDWIRDGPKEGPPILEEVIQVMSDGCRTADVALVAVGKKLKYILATENMKPGDVLKTSRYIPRIPVRANEGDAYPLGALQIENKVLIGIIRKSQYLLAVHGTKMVLLMLLIQVQSECEKASAKPGTSCVRRLRYGDVYSESGSETDVLPPDEDSRSESSTASLKEDDEHQCPLPSNIKPGVYVMAKFHIENRPIFYIYAGVLSNNV</sequence>
<dbReference type="AlphaFoldDB" id="A0A7R9CI12"/>
<name>A0A7R9CI12_TIMPO</name>
<gene>
    <name evidence="3" type="ORF">TPSB3V08_LOCUS511</name>
</gene>
<dbReference type="SMART" id="SM01383">
    <property type="entry name" value="Ribosomal_L2"/>
    <property type="match status" value="1"/>
</dbReference>
<dbReference type="GO" id="GO:0006412">
    <property type="term" value="P:translation"/>
    <property type="evidence" value="ECO:0007669"/>
    <property type="project" value="InterPro"/>
</dbReference>
<evidence type="ECO:0000259" key="2">
    <source>
        <dbReference type="SMART" id="SM01383"/>
    </source>
</evidence>
<dbReference type="Gene3D" id="2.40.50.140">
    <property type="entry name" value="Nucleic acid-binding proteins"/>
    <property type="match status" value="1"/>
</dbReference>